<dbReference type="Proteomes" id="UP000239724">
    <property type="component" value="Unassembled WGS sequence"/>
</dbReference>
<dbReference type="OrthoDB" id="8225877at2"/>
<accession>A0A2S6N361</accession>
<evidence type="ECO:0000313" key="1">
    <source>
        <dbReference type="EMBL" id="PPQ29050.1"/>
    </source>
</evidence>
<sequence length="200" mass="20963">MIGITLSPEQIGQAPPEVRRWLEQQIVGVLNASRGRPAMQPPERHLIGCDLATARGILSLINDILPVMNVFFELAREPAVATAQGLRALRLDDMARHARLQGPEQVMACLRAVDEALQRVSGAPDALLTALDGAGHCLVADTTARSILALWQEIVAARDLAPRPAADAAPYAGGMAGQQAYDSGMPAGAPPGAMDGHAAA</sequence>
<evidence type="ECO:0000313" key="2">
    <source>
        <dbReference type="Proteomes" id="UP000239724"/>
    </source>
</evidence>
<dbReference type="EMBL" id="NHRY01000234">
    <property type="protein sequence ID" value="PPQ29050.1"/>
    <property type="molecule type" value="Genomic_DNA"/>
</dbReference>
<name>A0A2S6N361_RHOGL</name>
<protein>
    <submittedName>
        <fullName evidence="1">Uncharacterized protein</fullName>
    </submittedName>
</protein>
<gene>
    <name evidence="1" type="ORF">CCS01_22715</name>
</gene>
<organism evidence="1 2">
    <name type="scientific">Rhodopila globiformis</name>
    <name type="common">Rhodopseudomonas globiformis</name>
    <dbReference type="NCBI Taxonomy" id="1071"/>
    <lineage>
        <taxon>Bacteria</taxon>
        <taxon>Pseudomonadati</taxon>
        <taxon>Pseudomonadota</taxon>
        <taxon>Alphaproteobacteria</taxon>
        <taxon>Acetobacterales</taxon>
        <taxon>Acetobacteraceae</taxon>
        <taxon>Rhodopila</taxon>
    </lineage>
</organism>
<dbReference type="AlphaFoldDB" id="A0A2S6N361"/>
<dbReference type="RefSeq" id="WP_104521104.1">
    <property type="nucleotide sequence ID" value="NZ_NHRY01000234.1"/>
</dbReference>
<comment type="caution">
    <text evidence="1">The sequence shown here is derived from an EMBL/GenBank/DDBJ whole genome shotgun (WGS) entry which is preliminary data.</text>
</comment>
<keyword evidence="2" id="KW-1185">Reference proteome</keyword>
<reference evidence="1 2" key="1">
    <citation type="journal article" date="2018" name="Arch. Microbiol.">
        <title>New insights into the metabolic potential of the phototrophic purple bacterium Rhodopila globiformis DSM 161(T) from its draft genome sequence and evidence for a vanadium-dependent nitrogenase.</title>
        <authorList>
            <person name="Imhoff J.F."/>
            <person name="Rahn T."/>
            <person name="Kunzel S."/>
            <person name="Neulinger S.C."/>
        </authorList>
    </citation>
    <scope>NUCLEOTIDE SEQUENCE [LARGE SCALE GENOMIC DNA]</scope>
    <source>
        <strain evidence="1 2">DSM 161</strain>
    </source>
</reference>
<proteinExistence type="predicted"/>